<reference evidence="3 4" key="1">
    <citation type="submission" date="2024-01" db="EMBL/GenBank/DDBJ databases">
        <title>The complete chloroplast genome sequence of Lithospermum erythrorhizon: insights into the phylogenetic relationship among Boraginaceae species and the maternal lineages of purple gromwells.</title>
        <authorList>
            <person name="Okada T."/>
            <person name="Watanabe K."/>
        </authorList>
    </citation>
    <scope>NUCLEOTIDE SEQUENCE [LARGE SCALE GENOMIC DNA]</scope>
</reference>
<gene>
    <name evidence="3" type="ORF">LIER_01164</name>
</gene>
<keyword evidence="2" id="KW-0732">Signal</keyword>
<keyword evidence="3" id="KW-0675">Receptor</keyword>
<feature type="signal peptide" evidence="2">
    <location>
        <begin position="1"/>
        <end position="30"/>
    </location>
</feature>
<dbReference type="Proteomes" id="UP001454036">
    <property type="component" value="Unassembled WGS sequence"/>
</dbReference>
<evidence type="ECO:0000256" key="2">
    <source>
        <dbReference type="SAM" id="SignalP"/>
    </source>
</evidence>
<keyword evidence="1" id="KW-0472">Membrane</keyword>
<evidence type="ECO:0000313" key="3">
    <source>
        <dbReference type="EMBL" id="GAA0139665.1"/>
    </source>
</evidence>
<dbReference type="PANTHER" id="PTHR35752">
    <property type="entry name" value="G-PROTEIN COUPLED RECEPTOR"/>
    <property type="match status" value="1"/>
</dbReference>
<evidence type="ECO:0000313" key="4">
    <source>
        <dbReference type="Proteomes" id="UP001454036"/>
    </source>
</evidence>
<feature type="chain" id="PRO_5043528415" evidence="2">
    <location>
        <begin position="31"/>
        <end position="412"/>
    </location>
</feature>
<dbReference type="PANTHER" id="PTHR35752:SF1">
    <property type="entry name" value="G-PROTEIN COUPLED RECEPTOR"/>
    <property type="match status" value="1"/>
</dbReference>
<feature type="transmembrane region" description="Helical" evidence="1">
    <location>
        <begin position="317"/>
        <end position="341"/>
    </location>
</feature>
<dbReference type="EMBL" id="BAABME010000108">
    <property type="protein sequence ID" value="GAA0139665.1"/>
    <property type="molecule type" value="Genomic_DNA"/>
</dbReference>
<keyword evidence="1" id="KW-1133">Transmembrane helix</keyword>
<evidence type="ECO:0000256" key="1">
    <source>
        <dbReference type="SAM" id="Phobius"/>
    </source>
</evidence>
<name>A0AAV3NK03_LITER</name>
<keyword evidence="1" id="KW-0812">Transmembrane</keyword>
<comment type="caution">
    <text evidence="3">The sequence shown here is derived from an EMBL/GenBank/DDBJ whole genome shotgun (WGS) entry which is preliminary data.</text>
</comment>
<sequence length="412" mass="45268">MQNMRGFLDHFAMHHLLIHVISVVILQALGGVSVAVPSSGCYVFDNSSHIYDFSSWIGQPFEYDGVDADLVVRFCKDVETRSQKGYVAFGRYDKFNNFRSGFGSANFVQEYYNGDLTSCEISYDKLGRTAQVNIFCGDCPSGQCKGGLGCICNVNYESTCRVVVDLAIPCEKQGPRVFEGFTVGFHPRAWEIVHNGLTQIGFEKAHSEFSFGTEQTRISLYMTAIASSSSLVQKPTIMVYPEKGLEVKLSGTGASGSPPTTLSPTVLVLDWRCDQARDSPYEVTVTIPVKGYDPVQFTFTKMCEYKQSENGAAMEGWAIFGVLSCILVVVSSIVCCGGFIYQTRVGNLRGLDALPGVTVVSACLDILSGGAHGYSRTEEINNRFANQVSWDHQPVSAQEKRRPLDRSYGSMI</sequence>
<organism evidence="3 4">
    <name type="scientific">Lithospermum erythrorhizon</name>
    <name type="common">Purple gromwell</name>
    <name type="synonym">Lithospermum officinale var. erythrorhizon</name>
    <dbReference type="NCBI Taxonomy" id="34254"/>
    <lineage>
        <taxon>Eukaryota</taxon>
        <taxon>Viridiplantae</taxon>
        <taxon>Streptophyta</taxon>
        <taxon>Embryophyta</taxon>
        <taxon>Tracheophyta</taxon>
        <taxon>Spermatophyta</taxon>
        <taxon>Magnoliopsida</taxon>
        <taxon>eudicotyledons</taxon>
        <taxon>Gunneridae</taxon>
        <taxon>Pentapetalae</taxon>
        <taxon>asterids</taxon>
        <taxon>lamiids</taxon>
        <taxon>Boraginales</taxon>
        <taxon>Boraginaceae</taxon>
        <taxon>Boraginoideae</taxon>
        <taxon>Lithospermeae</taxon>
        <taxon>Lithospermum</taxon>
    </lineage>
</organism>
<proteinExistence type="predicted"/>
<dbReference type="AlphaFoldDB" id="A0AAV3NK03"/>
<accession>A0AAV3NK03</accession>
<protein>
    <submittedName>
        <fullName evidence="3">G-protein coupled receptor</fullName>
    </submittedName>
</protein>
<keyword evidence="4" id="KW-1185">Reference proteome</keyword>